<evidence type="ECO:0000313" key="2">
    <source>
        <dbReference type="Proteomes" id="UP000799779"/>
    </source>
</evidence>
<dbReference type="EMBL" id="ML977611">
    <property type="protein sequence ID" value="KAF1997659.1"/>
    <property type="molecule type" value="Genomic_DNA"/>
</dbReference>
<dbReference type="Proteomes" id="UP000799779">
    <property type="component" value="Unassembled WGS sequence"/>
</dbReference>
<evidence type="ECO:0000313" key="1">
    <source>
        <dbReference type="EMBL" id="KAF1997659.1"/>
    </source>
</evidence>
<proteinExistence type="predicted"/>
<gene>
    <name evidence="1" type="ORF">P154DRAFT_277203</name>
</gene>
<accession>A0A6A5WA42</accession>
<reference evidence="1" key="1">
    <citation type="journal article" date="2020" name="Stud. Mycol.">
        <title>101 Dothideomycetes genomes: a test case for predicting lifestyles and emergence of pathogens.</title>
        <authorList>
            <person name="Haridas S."/>
            <person name="Albert R."/>
            <person name="Binder M."/>
            <person name="Bloem J."/>
            <person name="Labutti K."/>
            <person name="Salamov A."/>
            <person name="Andreopoulos B."/>
            <person name="Baker S."/>
            <person name="Barry K."/>
            <person name="Bills G."/>
            <person name="Bluhm B."/>
            <person name="Cannon C."/>
            <person name="Castanera R."/>
            <person name="Culley D."/>
            <person name="Daum C."/>
            <person name="Ezra D."/>
            <person name="Gonzalez J."/>
            <person name="Henrissat B."/>
            <person name="Kuo A."/>
            <person name="Liang C."/>
            <person name="Lipzen A."/>
            <person name="Lutzoni F."/>
            <person name="Magnuson J."/>
            <person name="Mondo S."/>
            <person name="Nolan M."/>
            <person name="Ohm R."/>
            <person name="Pangilinan J."/>
            <person name="Park H.-J."/>
            <person name="Ramirez L."/>
            <person name="Alfaro M."/>
            <person name="Sun H."/>
            <person name="Tritt A."/>
            <person name="Yoshinaga Y."/>
            <person name="Zwiers L.-H."/>
            <person name="Turgeon B."/>
            <person name="Goodwin S."/>
            <person name="Spatafora J."/>
            <person name="Crous P."/>
            <person name="Grigoriev I."/>
        </authorList>
    </citation>
    <scope>NUCLEOTIDE SEQUENCE</scope>
    <source>
        <strain evidence="1">CBS 123094</strain>
    </source>
</reference>
<name>A0A6A5WA42_9PLEO</name>
<organism evidence="1 2">
    <name type="scientific">Amniculicola lignicola CBS 123094</name>
    <dbReference type="NCBI Taxonomy" id="1392246"/>
    <lineage>
        <taxon>Eukaryota</taxon>
        <taxon>Fungi</taxon>
        <taxon>Dikarya</taxon>
        <taxon>Ascomycota</taxon>
        <taxon>Pezizomycotina</taxon>
        <taxon>Dothideomycetes</taxon>
        <taxon>Pleosporomycetidae</taxon>
        <taxon>Pleosporales</taxon>
        <taxon>Amniculicolaceae</taxon>
        <taxon>Amniculicola</taxon>
    </lineage>
</organism>
<sequence>MILSEWCRACNCQDKVSQSGYFGMRTRRSPARRGTIQGTQQLAQDQNIYLCLFCVLVVAPFTQVAGYTGGVGSIIDHHFLYPIHEPYSMRAH</sequence>
<keyword evidence="2" id="KW-1185">Reference proteome</keyword>
<protein>
    <submittedName>
        <fullName evidence="1">Uncharacterized protein</fullName>
    </submittedName>
</protein>
<dbReference type="AlphaFoldDB" id="A0A6A5WA42"/>